<dbReference type="Pfam" id="PF05114">
    <property type="entry name" value="MbnB_TglH_ChrH"/>
    <property type="match status" value="1"/>
</dbReference>
<dbReference type="STRING" id="1454001.AW08_03287"/>
<dbReference type="NCBIfam" id="NF003818">
    <property type="entry name" value="PRK05409.1"/>
    <property type="match status" value="1"/>
</dbReference>
<dbReference type="Proteomes" id="UP000020218">
    <property type="component" value="Unassembled WGS sequence"/>
</dbReference>
<dbReference type="HAMAP" id="MF_00697">
    <property type="entry name" value="UPF0276"/>
    <property type="match status" value="1"/>
</dbReference>
<gene>
    <name evidence="2" type="ORF">AW08_03287</name>
</gene>
<dbReference type="Gene3D" id="3.20.20.150">
    <property type="entry name" value="Divalent-metal-dependent TIM barrel enzymes"/>
    <property type="match status" value="1"/>
</dbReference>
<comment type="caution">
    <text evidence="2">The sequence shown here is derived from an EMBL/GenBank/DDBJ whole genome shotgun (WGS) entry which is preliminary data.</text>
</comment>
<dbReference type="PANTHER" id="PTHR42194:SF1">
    <property type="entry name" value="UPF0276 PROTEIN HI_1600"/>
    <property type="match status" value="1"/>
</dbReference>
<dbReference type="AlphaFoldDB" id="A0A011NL51"/>
<evidence type="ECO:0000313" key="3">
    <source>
        <dbReference type="Proteomes" id="UP000020218"/>
    </source>
</evidence>
<protein>
    <recommendedName>
        <fullName evidence="1">UPF0276 protein AW08_03287</fullName>
    </recommendedName>
</protein>
<keyword evidence="3" id="KW-1185">Reference proteome</keyword>
<organism evidence="2 3">
    <name type="scientific">Candidatus Accumulibacter adjunctus</name>
    <dbReference type="NCBI Taxonomy" id="1454001"/>
    <lineage>
        <taxon>Bacteria</taxon>
        <taxon>Pseudomonadati</taxon>
        <taxon>Pseudomonadota</taxon>
        <taxon>Betaproteobacteria</taxon>
        <taxon>Candidatus Accumulibacter</taxon>
    </lineage>
</organism>
<comment type="similarity">
    <text evidence="1">Belongs to the UPF0276 family.</text>
</comment>
<proteinExistence type="inferred from homology"/>
<name>A0A011NL51_9PROT</name>
<dbReference type="PATRIC" id="fig|1454001.3.peg.3334"/>
<accession>A0A011NL51</accession>
<dbReference type="PANTHER" id="PTHR42194">
    <property type="entry name" value="UPF0276 PROTEIN HI_1600"/>
    <property type="match status" value="1"/>
</dbReference>
<sequence>MHEPVCGFGIGLRSEHYRDFIATPQRVDWLELISENYLVAGGKPIHHLDRIRRDYPMVMHGVSLSIGGSDPLDRTYLQQLRDLTERIQPAWVSDHLCWTGTSSLNLHDLLPLPYTEACLRHLEPRVQQVQEFLGRPLVLENVSSYVRFRADEMSEWEFIAELVRRTGCELLLDVNNVYVSSVNHGFVAQSFIDAMPAAAVRQIHLAGHEDHGAYLIDTHDQPVCDAVWDLYAYTIGRLGPVATMIERDDDIPPLESLLAELDRARRVSSTAHGDTRCAA</sequence>
<reference evidence="2" key="1">
    <citation type="submission" date="2014-02" db="EMBL/GenBank/DDBJ databases">
        <title>Expanding our view of genomic diversity in Candidatus Accumulibacter clades.</title>
        <authorList>
            <person name="Skennerton C.T."/>
            <person name="Barr J.J."/>
            <person name="Slater F.R."/>
            <person name="Bond P.L."/>
            <person name="Tyson G.W."/>
        </authorList>
    </citation>
    <scope>NUCLEOTIDE SEQUENCE [LARGE SCALE GENOMIC DNA]</scope>
</reference>
<evidence type="ECO:0000256" key="1">
    <source>
        <dbReference type="HAMAP-Rule" id="MF_00697"/>
    </source>
</evidence>
<dbReference type="EMBL" id="JFAX01000024">
    <property type="protein sequence ID" value="EXI65367.1"/>
    <property type="molecule type" value="Genomic_DNA"/>
</dbReference>
<dbReference type="InterPro" id="IPR007801">
    <property type="entry name" value="MbnB/TglH/ChrH"/>
</dbReference>
<evidence type="ECO:0000313" key="2">
    <source>
        <dbReference type="EMBL" id="EXI65367.1"/>
    </source>
</evidence>